<sequence>MKEFTLDEALAVAQTLGIDFSKAGFTPEEFLEGMNIELEHGLVDPETNVTNDDPLVTGKIAMAHLNEFPEYYHPDVGLEAWEHAVEAYKGDLKGKKIQIV</sequence>
<dbReference type="Proteomes" id="UP000195514">
    <property type="component" value="Chromosome I"/>
</dbReference>
<evidence type="ECO:0000313" key="2">
    <source>
        <dbReference type="Proteomes" id="UP000195514"/>
    </source>
</evidence>
<dbReference type="RefSeq" id="WP_197687113.1">
    <property type="nucleotide sequence ID" value="NZ_LT859958.1"/>
</dbReference>
<dbReference type="EMBL" id="LT859958">
    <property type="protein sequence ID" value="SMX54726.1"/>
    <property type="molecule type" value="Genomic_DNA"/>
</dbReference>
<dbReference type="Pfam" id="PF18905">
    <property type="entry name" value="DUF5661"/>
    <property type="match status" value="1"/>
</dbReference>
<dbReference type="KEGG" id="abat:CFX1CAM_1661"/>
<protein>
    <submittedName>
        <fullName evidence="1">Uncharacterized protein</fullName>
    </submittedName>
</protein>
<organism evidence="1 2">
    <name type="scientific">Candidatus Brevifilum fermentans</name>
    <dbReference type="NCBI Taxonomy" id="1986204"/>
    <lineage>
        <taxon>Bacteria</taxon>
        <taxon>Bacillati</taxon>
        <taxon>Chloroflexota</taxon>
        <taxon>Anaerolineae</taxon>
        <taxon>Anaerolineales</taxon>
        <taxon>Anaerolineaceae</taxon>
        <taxon>Candidatus Brevifilum</taxon>
    </lineage>
</organism>
<gene>
    <name evidence="1" type="ORF">CFX1CAM_1661</name>
</gene>
<accession>A0A1Y6K573</accession>
<reference evidence="2" key="1">
    <citation type="submission" date="2017-05" db="EMBL/GenBank/DDBJ databases">
        <authorList>
            <person name="Kirkegaard R."/>
            <person name="Mcilroy J S."/>
        </authorList>
    </citation>
    <scope>NUCLEOTIDE SEQUENCE [LARGE SCALE GENOMIC DNA]</scope>
</reference>
<keyword evidence="2" id="KW-1185">Reference proteome</keyword>
<dbReference type="InterPro" id="IPR043720">
    <property type="entry name" value="DUF5661"/>
</dbReference>
<name>A0A1Y6K573_9CHLR</name>
<evidence type="ECO:0000313" key="1">
    <source>
        <dbReference type="EMBL" id="SMX54726.1"/>
    </source>
</evidence>
<proteinExistence type="predicted"/>
<dbReference type="AlphaFoldDB" id="A0A1Y6K573"/>